<gene>
    <name evidence="2" type="ORF">RDB_LOCUS186059</name>
</gene>
<evidence type="ECO:0000313" key="2">
    <source>
        <dbReference type="EMBL" id="CAE7230981.1"/>
    </source>
</evidence>
<accession>A0A8H3EC20</accession>
<sequence length="1062" mass="120253">MDSDDIDINDFLRHAGGALSEHLRSIIAQHPPSHLPVVTNDSADTANDLAAASILNSIDPDVFGCEEDDGCDDDEAHLATLPNYAAAPEKPPVAAGGGAGLSYRRALRECNISKTPEERREWIKVAVEYLSTSYSRAAPSTQRRHHRLAIMWQEFLLSFYPNLSRNRHWDSDVISALCTVFLTHLAMHTKAKGRKSGRIRSNTLKQWAHDLVILIRRFCLDKDTKAKAGEYLLVTKGLFAVIDKHVNFITFDLKLNRFPPEKTYIGRAELQLIYQAAFNSTENGLRPSYLQVVAATNIPFHTGCRIGSVCCSEAEYRKKGLFMKVRDADILVVEPGGFNTQASVPHVLRFHIAHVTKTHNLWFDTATIVVLMLLTRGILADIQNLDQLMKYDGPRIRVKDDCLDQPLILARGPRGLTLTKDACLAKNMGETLRSYGQLAKLPSYANFHGIRRDAANVFGIIRGAACAQMILGHEEQDSPFLHSYSKGTFNLPVSQMRLGEYDHTLDEIDQISLLRHHTEGMAVEALLCTPNSFAQGHQTRTSEAEAEDEPQDTGAAPIAEGPEESKTGPKARRTLTEAQQEDLNKNTEYSRAKANMDAHWEKMWSYFPLFAKQRYERTLNSLNKAMKNPDVIKSSEYKENEEAIKAYKLVLKNNRDHFEKIQRRLRRPYLDANQAEEQAAGAQGALDQPPEARAAAIERLSRPSELFTRPDNPTSSSESVRQQSLTQYYGISAIKDLHDPKFGHGFLTQECLSRLRNDDFYTFLRNNETTQIMEADMVLDPDQQDPGGEDEARDELLYEDTVLPFNDVEEIQVLQGDFMLVKKLWMFRLIRPILVEGILEAARKANGDKWVCFLCRELKHAKPEKWQDVHSSRGQLDRHVESCHSPWTRIMEKMLTEDKNVFICPTSSCEFKAPSIRAVQIHCLEDCPDFDTYQTIYRAHILPARSYRPKENSTRKRRIRELLAGRVVSEDTLRRIDWLSRTPLEDFVKQAKELGVAGKETEALGELIKEIAGLASDMIVDGILQDPNAGREVYDTYKEVATPDRVARLNAKLKERFPDPKA</sequence>
<comment type="caution">
    <text evidence="2">The sequence shown here is derived from an EMBL/GenBank/DDBJ whole genome shotgun (WGS) entry which is preliminary data.</text>
</comment>
<reference evidence="2" key="1">
    <citation type="submission" date="2021-01" db="EMBL/GenBank/DDBJ databases">
        <authorList>
            <person name="Kaushik A."/>
        </authorList>
    </citation>
    <scope>NUCLEOTIDE SEQUENCE</scope>
    <source>
        <strain evidence="2">AG5</strain>
    </source>
</reference>
<feature type="region of interest" description="Disordered" evidence="1">
    <location>
        <begin position="700"/>
        <end position="722"/>
    </location>
</feature>
<organism evidence="2 3">
    <name type="scientific">Rhizoctonia solani</name>
    <dbReference type="NCBI Taxonomy" id="456999"/>
    <lineage>
        <taxon>Eukaryota</taxon>
        <taxon>Fungi</taxon>
        <taxon>Dikarya</taxon>
        <taxon>Basidiomycota</taxon>
        <taxon>Agaricomycotina</taxon>
        <taxon>Agaricomycetes</taxon>
        <taxon>Cantharellales</taxon>
        <taxon>Ceratobasidiaceae</taxon>
        <taxon>Rhizoctonia</taxon>
    </lineage>
</organism>
<evidence type="ECO:0000256" key="1">
    <source>
        <dbReference type="SAM" id="MobiDB-lite"/>
    </source>
</evidence>
<dbReference type="AlphaFoldDB" id="A0A8H3EC20"/>
<dbReference type="Proteomes" id="UP000663827">
    <property type="component" value="Unassembled WGS sequence"/>
</dbReference>
<proteinExistence type="predicted"/>
<name>A0A8H3EC20_9AGAM</name>
<evidence type="ECO:0000313" key="3">
    <source>
        <dbReference type="Proteomes" id="UP000663827"/>
    </source>
</evidence>
<dbReference type="EMBL" id="CAJNJQ010006541">
    <property type="protein sequence ID" value="CAE7230981.1"/>
    <property type="molecule type" value="Genomic_DNA"/>
</dbReference>
<feature type="compositionally biased region" description="Polar residues" evidence="1">
    <location>
        <begin position="711"/>
        <end position="722"/>
    </location>
</feature>
<feature type="region of interest" description="Disordered" evidence="1">
    <location>
        <begin position="534"/>
        <end position="587"/>
    </location>
</feature>
<protein>
    <submittedName>
        <fullName evidence="2">Uncharacterized protein</fullName>
    </submittedName>
</protein>